<evidence type="ECO:0000313" key="3">
    <source>
        <dbReference type="EMBL" id="TGN83918.1"/>
    </source>
</evidence>
<sequence length="128" mass="13254">MTDSTPEGGEPTPFREKAKGWYETRKPKILAVGGAVVAVGAVALTVAVAVARNAVEQNAPEGTGAAEDTESAAEPAKESEPRNSPGRHTVSPHKRRLADGREIDVSGYERGGSSEDEGEDEDPGDAAA</sequence>
<dbReference type="Proteomes" id="UP000298513">
    <property type="component" value="Unassembled WGS sequence"/>
</dbReference>
<dbReference type="RefSeq" id="WP_135791538.1">
    <property type="nucleotide sequence ID" value="NZ_BNBQ01000004.1"/>
</dbReference>
<feature type="region of interest" description="Disordered" evidence="1">
    <location>
        <begin position="55"/>
        <end position="128"/>
    </location>
</feature>
<feature type="transmembrane region" description="Helical" evidence="2">
    <location>
        <begin position="29"/>
        <end position="51"/>
    </location>
</feature>
<accession>A0A4Z1DLL6</accession>
<feature type="region of interest" description="Disordered" evidence="1">
    <location>
        <begin position="1"/>
        <end position="22"/>
    </location>
</feature>
<keyword evidence="2" id="KW-0472">Membrane</keyword>
<feature type="compositionally biased region" description="Basic and acidic residues" evidence="1">
    <location>
        <begin position="13"/>
        <end position="22"/>
    </location>
</feature>
<comment type="caution">
    <text evidence="3">The sequence shown here is derived from an EMBL/GenBank/DDBJ whole genome shotgun (WGS) entry which is preliminary data.</text>
</comment>
<dbReference type="AlphaFoldDB" id="A0A4Z1DLL6"/>
<name>A0A4Z1DLL6_STRGP</name>
<protein>
    <submittedName>
        <fullName evidence="3">Uncharacterized protein</fullName>
    </submittedName>
</protein>
<reference evidence="3 4" key="1">
    <citation type="submission" date="2019-04" db="EMBL/GenBank/DDBJ databases">
        <title>Streptomyces sp. nov. Bv016 isolated from bark of Buahinia variegata.</title>
        <authorList>
            <person name="Kanchanasin P."/>
            <person name="Tanasupawat S."/>
            <person name="Yuki M."/>
            <person name="Kudo T."/>
        </authorList>
    </citation>
    <scope>NUCLEOTIDE SEQUENCE [LARGE SCALE GENOMIC DNA]</scope>
    <source>
        <strain evidence="3 4">JCM 4765</strain>
    </source>
</reference>
<keyword evidence="2" id="KW-1133">Transmembrane helix</keyword>
<evidence type="ECO:0000256" key="2">
    <source>
        <dbReference type="SAM" id="Phobius"/>
    </source>
</evidence>
<dbReference type="GeneID" id="91531023"/>
<feature type="compositionally biased region" description="Acidic residues" evidence="1">
    <location>
        <begin position="114"/>
        <end position="128"/>
    </location>
</feature>
<evidence type="ECO:0000256" key="1">
    <source>
        <dbReference type="SAM" id="MobiDB-lite"/>
    </source>
</evidence>
<keyword evidence="4" id="KW-1185">Reference proteome</keyword>
<organism evidence="3 4">
    <name type="scientific">Streptomyces griseoluteus</name>
    <dbReference type="NCBI Taxonomy" id="29306"/>
    <lineage>
        <taxon>Bacteria</taxon>
        <taxon>Bacillati</taxon>
        <taxon>Actinomycetota</taxon>
        <taxon>Actinomycetes</taxon>
        <taxon>Kitasatosporales</taxon>
        <taxon>Streptomycetaceae</taxon>
        <taxon>Streptomyces</taxon>
    </lineage>
</organism>
<proteinExistence type="predicted"/>
<dbReference type="EMBL" id="SRRU01000004">
    <property type="protein sequence ID" value="TGN83918.1"/>
    <property type="molecule type" value="Genomic_DNA"/>
</dbReference>
<keyword evidence="2" id="KW-0812">Transmembrane</keyword>
<gene>
    <name evidence="3" type="ORF">E5082_13865</name>
</gene>
<evidence type="ECO:0000313" key="4">
    <source>
        <dbReference type="Proteomes" id="UP000298513"/>
    </source>
</evidence>